<dbReference type="AlphaFoldDB" id="A0A1M5UEC1"/>
<dbReference type="InterPro" id="IPR049251">
    <property type="entry name" value="DUF6884"/>
</dbReference>
<dbReference type="Proteomes" id="UP000184268">
    <property type="component" value="Unassembled WGS sequence"/>
</dbReference>
<gene>
    <name evidence="2" type="ORF">SAMN02745129_2515</name>
</gene>
<reference evidence="2 3" key="1">
    <citation type="submission" date="2016-11" db="EMBL/GenBank/DDBJ databases">
        <authorList>
            <person name="Jaros S."/>
            <person name="Januszkiewicz K."/>
            <person name="Wedrychowicz H."/>
        </authorList>
    </citation>
    <scope>NUCLEOTIDE SEQUENCE [LARGE SCALE GENOMIC DNA]</scope>
    <source>
        <strain evidence="2 3">DSM 16917</strain>
    </source>
</reference>
<proteinExistence type="predicted"/>
<dbReference type="OrthoDB" id="2866199at2"/>
<dbReference type="STRING" id="299255.SAMN02745129_2515"/>
<protein>
    <recommendedName>
        <fullName evidence="1">DUF6884 domain-containing protein</fullName>
    </recommendedName>
</protein>
<evidence type="ECO:0000313" key="3">
    <source>
        <dbReference type="Proteomes" id="UP000184268"/>
    </source>
</evidence>
<name>A0A1M5UEC1_9GAMM</name>
<evidence type="ECO:0000313" key="2">
    <source>
        <dbReference type="EMBL" id="SHH61003.1"/>
    </source>
</evidence>
<organism evidence="2 3">
    <name type="scientific">Ferrimonas marina</name>
    <dbReference type="NCBI Taxonomy" id="299255"/>
    <lineage>
        <taxon>Bacteria</taxon>
        <taxon>Pseudomonadati</taxon>
        <taxon>Pseudomonadota</taxon>
        <taxon>Gammaproteobacteria</taxon>
        <taxon>Alteromonadales</taxon>
        <taxon>Ferrimonadaceae</taxon>
        <taxon>Ferrimonas</taxon>
    </lineage>
</organism>
<sequence length="285" mass="32350">MTIIIAGCSKSKLDMPSPACELYQGALFKKTRRLARTKLWALRIASAKHGILLPDQETAPYDTTMADLTPAEQEAWAHLCLKQFVDHHPRRTEVHFYTGRRYYQHLAPLLRNHGYDVKTPLAGLQLGEMMQMTDWHCQSLEFQAAVHTSIEMVRKSFQPAATLQHDVTETMYQSPTFRSCRLPAPPLVTQGRVRRHPAEAAKEATDGIVRFEKSLAQAITDYEWHRVNAVDPNLQKLFYLLRGKKNVVISNLRVLYALNRYRDEMVAACDDAPFSSANQAAAVLS</sequence>
<dbReference type="RefSeq" id="WP_067655297.1">
    <property type="nucleotide sequence ID" value="NZ_FQXG01000003.1"/>
</dbReference>
<evidence type="ECO:0000259" key="1">
    <source>
        <dbReference type="Pfam" id="PF21818"/>
    </source>
</evidence>
<dbReference type="Pfam" id="PF21818">
    <property type="entry name" value="DUF6884"/>
    <property type="match status" value="1"/>
</dbReference>
<dbReference type="EMBL" id="FQXG01000003">
    <property type="protein sequence ID" value="SHH61003.1"/>
    <property type="molecule type" value="Genomic_DNA"/>
</dbReference>
<feature type="domain" description="DUF6884" evidence="1">
    <location>
        <begin position="3"/>
        <end position="132"/>
    </location>
</feature>
<accession>A0A1M5UEC1</accession>
<keyword evidence="3" id="KW-1185">Reference proteome</keyword>